<dbReference type="RefSeq" id="WP_020433268.1">
    <property type="nucleotide sequence ID" value="NZ_AGBD01001665.1"/>
</dbReference>
<gene>
    <name evidence="1" type="ORF">PRIO_3107</name>
</gene>
<dbReference type="EMBL" id="LN831776">
    <property type="protein sequence ID" value="CQR55510.1"/>
    <property type="molecule type" value="Genomic_DNA"/>
</dbReference>
<organism evidence="1 2">
    <name type="scientific">Paenibacillus riograndensis SBR5</name>
    <dbReference type="NCBI Taxonomy" id="1073571"/>
    <lineage>
        <taxon>Bacteria</taxon>
        <taxon>Bacillati</taxon>
        <taxon>Bacillota</taxon>
        <taxon>Bacilli</taxon>
        <taxon>Bacillales</taxon>
        <taxon>Paenibacillaceae</taxon>
        <taxon>Paenibacillus</taxon>
        <taxon>Paenibacillus sonchi group</taxon>
    </lineage>
</organism>
<dbReference type="PATRIC" id="fig|1073571.4.peg.3314"/>
<protein>
    <submittedName>
        <fullName evidence="1">Uncharacterized protein</fullName>
    </submittedName>
</protein>
<dbReference type="KEGG" id="pri:PRIO_3107"/>
<reference evidence="2" key="1">
    <citation type="submission" date="2015-03" db="EMBL/GenBank/DDBJ databases">
        <authorList>
            <person name="Wibberg D."/>
        </authorList>
    </citation>
    <scope>NUCLEOTIDE SEQUENCE [LARGE SCALE GENOMIC DNA]</scope>
</reference>
<dbReference type="STRING" id="483937.AMQ84_29000"/>
<accession>A0A0E4HA31</accession>
<evidence type="ECO:0000313" key="1">
    <source>
        <dbReference type="EMBL" id="CQR55510.1"/>
    </source>
</evidence>
<dbReference type="Proteomes" id="UP000033163">
    <property type="component" value="Chromosome I"/>
</dbReference>
<name>A0A0E4HA31_9BACL</name>
<sequence>MKPWTLTKLPDPENLRRQMILLAVMDVICCEEEWLRVHRYDPDFQPGVQLGIVENGAGDHLYVLFTADGCVIKGFDHESPLSPHAQDEYKVWPGMYEGLPDNLQSALRSSGDTLETEDVTFCVWQENGSPEWMCGEWRELDRKDKRQAESGGADFLLSYLYETPEDYIEWAMVYFSGLQQLPLGAVRDLFGGGPVTDDLIAAINPQRDRPQAFKELKKLLELLNQNTQI</sequence>
<evidence type="ECO:0000313" key="2">
    <source>
        <dbReference type="Proteomes" id="UP000033163"/>
    </source>
</evidence>
<proteinExistence type="predicted"/>
<dbReference type="HOGENOM" id="CLU_097508_0_0_9"/>
<dbReference type="AlphaFoldDB" id="A0A0E4HA31"/>